<dbReference type="EMBL" id="LNYH01000063">
    <property type="protein sequence ID" value="KTD25052.1"/>
    <property type="molecule type" value="Genomic_DNA"/>
</dbReference>
<name>A0A0W0VY68_9GAMM</name>
<dbReference type="Proteomes" id="UP000054761">
    <property type="component" value="Unassembled WGS sequence"/>
</dbReference>
<reference evidence="2 4" key="1">
    <citation type="submission" date="2015-11" db="EMBL/GenBank/DDBJ databases">
        <title>Genomic analysis of 38 Legionella species identifies large and diverse effector repertoires.</title>
        <authorList>
            <person name="Burstein D."/>
            <person name="Amaro F."/>
            <person name="Zusman T."/>
            <person name="Lifshitz Z."/>
            <person name="Cohen O."/>
            <person name="Gilbert J.A."/>
            <person name="Pupko T."/>
            <person name="Shuman H.A."/>
            <person name="Segal G."/>
        </authorList>
    </citation>
    <scope>NUCLEOTIDE SEQUENCE [LARGE SCALE GENOMIC DNA]</scope>
    <source>
        <strain evidence="2 4">Bercovier 4</strain>
    </source>
</reference>
<dbReference type="Proteomes" id="UP000295517">
    <property type="component" value="Chromosome"/>
</dbReference>
<dbReference type="RefSeq" id="WP_058501629.1">
    <property type="nucleotide sequence ID" value="NZ_CAAAJA010000030.1"/>
</dbReference>
<accession>A0A0W0VY68</accession>
<evidence type="ECO:0000313" key="2">
    <source>
        <dbReference type="EMBL" id="KTD25052.1"/>
    </source>
</evidence>
<keyword evidence="1" id="KW-1133">Transmembrane helix</keyword>
<protein>
    <submittedName>
        <fullName evidence="3">Prepilin-type N-terminal cleavage/methylation domain-containing protein</fullName>
    </submittedName>
</protein>
<evidence type="ECO:0000313" key="3">
    <source>
        <dbReference type="EMBL" id="QBR84574.1"/>
    </source>
</evidence>
<dbReference type="NCBIfam" id="TIGR02532">
    <property type="entry name" value="IV_pilin_GFxxxE"/>
    <property type="match status" value="1"/>
</dbReference>
<organism evidence="2 4">
    <name type="scientific">Legionella israelensis</name>
    <dbReference type="NCBI Taxonomy" id="454"/>
    <lineage>
        <taxon>Bacteria</taxon>
        <taxon>Pseudomonadati</taxon>
        <taxon>Pseudomonadota</taxon>
        <taxon>Gammaproteobacteria</taxon>
        <taxon>Legionellales</taxon>
        <taxon>Legionellaceae</taxon>
        <taxon>Legionella</taxon>
    </lineage>
</organism>
<evidence type="ECO:0000256" key="1">
    <source>
        <dbReference type="SAM" id="Phobius"/>
    </source>
</evidence>
<sequence length="108" mass="12157">MERQKGFSLIEVLVSLILLTTTVLALLQQQWHSHRLLNQLSLQSGALQMLDNASEYCLSGFNRLPSKEQSFILKSTRLNDAVQLDVQWPGDGNSPSSLVRHLKRVVIS</sequence>
<dbReference type="PATRIC" id="fig|454.4.peg.1382"/>
<evidence type="ECO:0000313" key="4">
    <source>
        <dbReference type="Proteomes" id="UP000054761"/>
    </source>
</evidence>
<dbReference type="STRING" id="454.Lisr_1277"/>
<feature type="transmembrane region" description="Helical" evidence="1">
    <location>
        <begin position="6"/>
        <end position="27"/>
    </location>
</feature>
<evidence type="ECO:0000313" key="5">
    <source>
        <dbReference type="Proteomes" id="UP000295517"/>
    </source>
</evidence>
<keyword evidence="1" id="KW-0472">Membrane</keyword>
<dbReference type="InterPro" id="IPR012902">
    <property type="entry name" value="N_methyl_site"/>
</dbReference>
<keyword evidence="1" id="KW-0812">Transmembrane</keyword>
<dbReference type="PROSITE" id="PS00409">
    <property type="entry name" value="PROKAR_NTER_METHYL"/>
    <property type="match status" value="1"/>
</dbReference>
<proteinExistence type="predicted"/>
<dbReference type="AlphaFoldDB" id="A0A0W0VY68"/>
<keyword evidence="4" id="KW-1185">Reference proteome</keyword>
<dbReference type="EMBL" id="CP038254">
    <property type="protein sequence ID" value="QBR84574.1"/>
    <property type="molecule type" value="Genomic_DNA"/>
</dbReference>
<dbReference type="Pfam" id="PF07963">
    <property type="entry name" value="N_methyl"/>
    <property type="match status" value="1"/>
</dbReference>
<gene>
    <name evidence="3" type="ORF">E3983_09480</name>
    <name evidence="2" type="ORF">Lisr_1277</name>
</gene>
<reference evidence="3 5" key="2">
    <citation type="submission" date="2019-03" db="EMBL/GenBank/DDBJ databases">
        <title>Diverse conjugative elements silence natural transformation in Legionella species.</title>
        <authorList>
            <person name="Durieux I."/>
            <person name="Ginevra C."/>
            <person name="Attaiech L."/>
            <person name="Picq K."/>
            <person name="Juan P.A."/>
            <person name="Jarraud S."/>
            <person name="Charpentier X."/>
        </authorList>
    </citation>
    <scope>NUCLEOTIDE SEQUENCE [LARGE SCALE GENOMIC DNA]</scope>
    <source>
        <strain evidence="3 5">HL-0427-4011</strain>
    </source>
</reference>